<reference evidence="8 9" key="1">
    <citation type="journal article" date="2019" name="Nat. Ecol. Evol.">
        <title>Megaphylogeny resolves global patterns of mushroom evolution.</title>
        <authorList>
            <person name="Varga T."/>
            <person name="Krizsan K."/>
            <person name="Foldi C."/>
            <person name="Dima B."/>
            <person name="Sanchez-Garcia M."/>
            <person name="Sanchez-Ramirez S."/>
            <person name="Szollosi G.J."/>
            <person name="Szarkandi J.G."/>
            <person name="Papp V."/>
            <person name="Albert L."/>
            <person name="Andreopoulos W."/>
            <person name="Angelini C."/>
            <person name="Antonin V."/>
            <person name="Barry K.W."/>
            <person name="Bougher N.L."/>
            <person name="Buchanan P."/>
            <person name="Buyck B."/>
            <person name="Bense V."/>
            <person name="Catcheside P."/>
            <person name="Chovatia M."/>
            <person name="Cooper J."/>
            <person name="Damon W."/>
            <person name="Desjardin D."/>
            <person name="Finy P."/>
            <person name="Geml J."/>
            <person name="Haridas S."/>
            <person name="Hughes K."/>
            <person name="Justo A."/>
            <person name="Karasinski D."/>
            <person name="Kautmanova I."/>
            <person name="Kiss B."/>
            <person name="Kocsube S."/>
            <person name="Kotiranta H."/>
            <person name="LaButti K.M."/>
            <person name="Lechner B.E."/>
            <person name="Liimatainen K."/>
            <person name="Lipzen A."/>
            <person name="Lukacs Z."/>
            <person name="Mihaltcheva S."/>
            <person name="Morgado L.N."/>
            <person name="Niskanen T."/>
            <person name="Noordeloos M.E."/>
            <person name="Ohm R.A."/>
            <person name="Ortiz-Santana B."/>
            <person name="Ovrebo C."/>
            <person name="Racz N."/>
            <person name="Riley R."/>
            <person name="Savchenko A."/>
            <person name="Shiryaev A."/>
            <person name="Soop K."/>
            <person name="Spirin V."/>
            <person name="Szebenyi C."/>
            <person name="Tomsovsky M."/>
            <person name="Tulloss R.E."/>
            <person name="Uehling J."/>
            <person name="Grigoriev I.V."/>
            <person name="Vagvolgyi C."/>
            <person name="Papp T."/>
            <person name="Martin F.M."/>
            <person name="Miettinen O."/>
            <person name="Hibbett D.S."/>
            <person name="Nagy L.G."/>
        </authorList>
    </citation>
    <scope>NUCLEOTIDE SEQUENCE [LARGE SCALE GENOMIC DNA]</scope>
    <source>
        <strain evidence="8 9">CBS 309.79</strain>
    </source>
</reference>
<evidence type="ECO:0000256" key="6">
    <source>
        <dbReference type="SAM" id="Phobius"/>
    </source>
</evidence>
<proteinExistence type="predicted"/>
<feature type="signal peptide" evidence="7">
    <location>
        <begin position="1"/>
        <end position="20"/>
    </location>
</feature>
<keyword evidence="5" id="KW-0968">Cytoplasmic vesicle</keyword>
<feature type="non-terminal residue" evidence="8">
    <location>
        <position position="1"/>
    </location>
</feature>
<dbReference type="InterPro" id="IPR019013">
    <property type="entry name" value="Vma21"/>
</dbReference>
<keyword evidence="1 6" id="KW-0812">Transmembrane</keyword>
<name>A0A5C3QWS1_9AGAR</name>
<dbReference type="GO" id="GO:0031410">
    <property type="term" value="C:cytoplasmic vesicle"/>
    <property type="evidence" value="ECO:0007669"/>
    <property type="project" value="UniProtKB-KW"/>
</dbReference>
<organism evidence="8 9">
    <name type="scientific">Pterulicium gracile</name>
    <dbReference type="NCBI Taxonomy" id="1884261"/>
    <lineage>
        <taxon>Eukaryota</taxon>
        <taxon>Fungi</taxon>
        <taxon>Dikarya</taxon>
        <taxon>Basidiomycota</taxon>
        <taxon>Agaricomycotina</taxon>
        <taxon>Agaricomycetes</taxon>
        <taxon>Agaricomycetidae</taxon>
        <taxon>Agaricales</taxon>
        <taxon>Pleurotineae</taxon>
        <taxon>Pterulaceae</taxon>
        <taxon>Pterulicium</taxon>
    </lineage>
</organism>
<evidence type="ECO:0000256" key="4">
    <source>
        <dbReference type="ARBA" id="ARBA00023136"/>
    </source>
</evidence>
<keyword evidence="9" id="KW-1185">Reference proteome</keyword>
<accession>A0A5C3QWS1</accession>
<keyword evidence="2" id="KW-0256">Endoplasmic reticulum</keyword>
<evidence type="ECO:0000256" key="7">
    <source>
        <dbReference type="SAM" id="SignalP"/>
    </source>
</evidence>
<evidence type="ECO:0000313" key="9">
    <source>
        <dbReference type="Proteomes" id="UP000305067"/>
    </source>
</evidence>
<evidence type="ECO:0000313" key="8">
    <source>
        <dbReference type="EMBL" id="TFL05787.1"/>
    </source>
</evidence>
<gene>
    <name evidence="8" type="ORF">BDV98DRAFT_499699</name>
</gene>
<evidence type="ECO:0000256" key="2">
    <source>
        <dbReference type="ARBA" id="ARBA00022824"/>
    </source>
</evidence>
<dbReference type="GO" id="GO:0070072">
    <property type="term" value="P:vacuolar proton-transporting V-type ATPase complex assembly"/>
    <property type="evidence" value="ECO:0007669"/>
    <property type="project" value="InterPro"/>
</dbReference>
<keyword evidence="4 6" id="KW-0472">Membrane</keyword>
<dbReference type="Proteomes" id="UP000305067">
    <property type="component" value="Unassembled WGS sequence"/>
</dbReference>
<evidence type="ECO:0000256" key="5">
    <source>
        <dbReference type="ARBA" id="ARBA00023329"/>
    </source>
</evidence>
<dbReference type="STRING" id="1884261.A0A5C3QWS1"/>
<feature type="chain" id="PRO_5023057614" description="Vacuolar ATPase assembly integral membrane protein VMA21" evidence="7">
    <location>
        <begin position="21"/>
        <end position="76"/>
    </location>
</feature>
<sequence length="76" mass="7994">AVLFKLVAFSLSLAVLPISAYFASSKYLWQGNGTYSALTAILIANGVLIAYVIMSMVEDKAPAATPAVASQTKKVQ</sequence>
<dbReference type="OrthoDB" id="160405at2759"/>
<keyword evidence="7" id="KW-0732">Signal</keyword>
<keyword evidence="3 6" id="KW-1133">Transmembrane helix</keyword>
<feature type="transmembrane region" description="Helical" evidence="6">
    <location>
        <begin position="35"/>
        <end position="54"/>
    </location>
</feature>
<evidence type="ECO:0000256" key="3">
    <source>
        <dbReference type="ARBA" id="ARBA00022989"/>
    </source>
</evidence>
<evidence type="ECO:0008006" key="10">
    <source>
        <dbReference type="Google" id="ProtNLM"/>
    </source>
</evidence>
<protein>
    <recommendedName>
        <fullName evidence="10">Vacuolar ATPase assembly integral membrane protein VMA21</fullName>
    </recommendedName>
</protein>
<evidence type="ECO:0000256" key="1">
    <source>
        <dbReference type="ARBA" id="ARBA00022692"/>
    </source>
</evidence>
<dbReference type="EMBL" id="ML178816">
    <property type="protein sequence ID" value="TFL05787.1"/>
    <property type="molecule type" value="Genomic_DNA"/>
</dbReference>
<dbReference type="Pfam" id="PF09446">
    <property type="entry name" value="VMA21"/>
    <property type="match status" value="1"/>
</dbReference>
<dbReference type="AlphaFoldDB" id="A0A5C3QWS1"/>